<dbReference type="GO" id="GO:0003676">
    <property type="term" value="F:nucleic acid binding"/>
    <property type="evidence" value="ECO:0007669"/>
    <property type="project" value="InterPro"/>
</dbReference>
<accession>A0A9Q0HF28</accession>
<reference evidence="2" key="1">
    <citation type="journal article" date="2023" name="Plant J.">
        <title>The genome of the king protea, Protea cynaroides.</title>
        <authorList>
            <person name="Chang J."/>
            <person name="Duong T.A."/>
            <person name="Schoeman C."/>
            <person name="Ma X."/>
            <person name="Roodt D."/>
            <person name="Barker N."/>
            <person name="Li Z."/>
            <person name="Van de Peer Y."/>
            <person name="Mizrachi E."/>
        </authorList>
    </citation>
    <scope>NUCLEOTIDE SEQUENCE</scope>
    <source>
        <tissue evidence="2">Young leaves</tissue>
    </source>
</reference>
<gene>
    <name evidence="2" type="ORF">NE237_016573</name>
</gene>
<comment type="caution">
    <text evidence="2">The sequence shown here is derived from an EMBL/GenBank/DDBJ whole genome shotgun (WGS) entry which is preliminary data.</text>
</comment>
<organism evidence="2 3">
    <name type="scientific">Protea cynaroides</name>
    <dbReference type="NCBI Taxonomy" id="273540"/>
    <lineage>
        <taxon>Eukaryota</taxon>
        <taxon>Viridiplantae</taxon>
        <taxon>Streptophyta</taxon>
        <taxon>Embryophyta</taxon>
        <taxon>Tracheophyta</taxon>
        <taxon>Spermatophyta</taxon>
        <taxon>Magnoliopsida</taxon>
        <taxon>Proteales</taxon>
        <taxon>Proteaceae</taxon>
        <taxon>Protea</taxon>
    </lineage>
</organism>
<dbReference type="OrthoDB" id="1906820at2759"/>
<dbReference type="InterPro" id="IPR044730">
    <property type="entry name" value="RNase_H-like_dom_plant"/>
</dbReference>
<evidence type="ECO:0000259" key="1">
    <source>
        <dbReference type="Pfam" id="PF13456"/>
    </source>
</evidence>
<dbReference type="SUPFAM" id="SSF53098">
    <property type="entry name" value="Ribonuclease H-like"/>
    <property type="match status" value="1"/>
</dbReference>
<name>A0A9Q0HF28_9MAGN</name>
<keyword evidence="3" id="KW-1185">Reference proteome</keyword>
<evidence type="ECO:0000313" key="3">
    <source>
        <dbReference type="Proteomes" id="UP001141806"/>
    </source>
</evidence>
<feature type="domain" description="RNase H type-1" evidence="1">
    <location>
        <begin position="74"/>
        <end position="150"/>
    </location>
</feature>
<dbReference type="AlphaFoldDB" id="A0A9Q0HF28"/>
<protein>
    <recommendedName>
        <fullName evidence="1">RNase H type-1 domain-containing protein</fullName>
    </recommendedName>
</protein>
<proteinExistence type="predicted"/>
<dbReference type="PANTHER" id="PTHR47074">
    <property type="entry name" value="BNAC02G40300D PROTEIN"/>
    <property type="match status" value="1"/>
</dbReference>
<dbReference type="CDD" id="cd06222">
    <property type="entry name" value="RNase_H_like"/>
    <property type="match status" value="1"/>
</dbReference>
<evidence type="ECO:0000313" key="2">
    <source>
        <dbReference type="EMBL" id="KAJ4964724.1"/>
    </source>
</evidence>
<dbReference type="EMBL" id="JAMYWD010000007">
    <property type="protein sequence ID" value="KAJ4964724.1"/>
    <property type="molecule type" value="Genomic_DNA"/>
</dbReference>
<dbReference type="Pfam" id="PF13456">
    <property type="entry name" value="RVT_3"/>
    <property type="match status" value="1"/>
</dbReference>
<dbReference type="PANTHER" id="PTHR47074:SF11">
    <property type="entry name" value="REVERSE TRANSCRIPTASE-LIKE PROTEIN"/>
    <property type="match status" value="1"/>
</dbReference>
<dbReference type="Proteomes" id="UP001141806">
    <property type="component" value="Unassembled WGS sequence"/>
</dbReference>
<dbReference type="InterPro" id="IPR002156">
    <property type="entry name" value="RNaseH_domain"/>
</dbReference>
<sequence length="157" mass="17133">MAFMCWALWTTHNELYFGHLNLSSELVICRVEKGFREYHAATKPIPDVTPLVLRLGMISSHRWAPPPPGLVTMNIDAALGCKQCVGGIGVVIRNHEHANFKTSTIGKALAMRAGIAKTIELSFTALTVESDSMVVVNLVNGVSKDCNVYLAPLSVRL</sequence>
<dbReference type="InterPro" id="IPR012337">
    <property type="entry name" value="RNaseH-like_sf"/>
</dbReference>
<dbReference type="InterPro" id="IPR052929">
    <property type="entry name" value="RNase_H-like_EbsB-rel"/>
</dbReference>
<dbReference type="GO" id="GO:0004523">
    <property type="term" value="F:RNA-DNA hybrid ribonuclease activity"/>
    <property type="evidence" value="ECO:0007669"/>
    <property type="project" value="InterPro"/>
</dbReference>